<name>A0AAN9N1X7_CANGL</name>
<feature type="repeat" description="PPR" evidence="2">
    <location>
        <begin position="731"/>
        <end position="761"/>
    </location>
</feature>
<reference evidence="4 5" key="1">
    <citation type="submission" date="2024-01" db="EMBL/GenBank/DDBJ databases">
        <title>The genomes of 5 underutilized Papilionoideae crops provide insights into root nodulation and disease resistanc.</title>
        <authorList>
            <person name="Jiang F."/>
        </authorList>
    </citation>
    <scope>NUCLEOTIDE SEQUENCE [LARGE SCALE GENOMIC DNA]</scope>
    <source>
        <strain evidence="4">LVBAO_FW01</strain>
        <tissue evidence="4">Leaves</tissue>
    </source>
</reference>
<dbReference type="Gene3D" id="1.25.40.10">
    <property type="entry name" value="Tetratricopeptide repeat domain"/>
    <property type="match status" value="5"/>
</dbReference>
<keyword evidence="5" id="KW-1185">Reference proteome</keyword>
<dbReference type="AlphaFoldDB" id="A0AAN9N1X7"/>
<dbReference type="Pfam" id="PF13041">
    <property type="entry name" value="PPR_2"/>
    <property type="match status" value="2"/>
</dbReference>
<dbReference type="PANTHER" id="PTHR24015:SF548">
    <property type="entry name" value="OS08G0340900 PROTEIN"/>
    <property type="match status" value="1"/>
</dbReference>
<protein>
    <recommendedName>
        <fullName evidence="6">Pentatricopeptide repeat-containing protein</fullName>
    </recommendedName>
</protein>
<feature type="repeat" description="PPR" evidence="2">
    <location>
        <begin position="661"/>
        <end position="695"/>
    </location>
</feature>
<dbReference type="NCBIfam" id="TIGR00756">
    <property type="entry name" value="PPR"/>
    <property type="match status" value="5"/>
</dbReference>
<evidence type="ECO:0000256" key="1">
    <source>
        <dbReference type="ARBA" id="ARBA00022737"/>
    </source>
</evidence>
<organism evidence="4 5">
    <name type="scientific">Canavalia gladiata</name>
    <name type="common">Sword bean</name>
    <name type="synonym">Dolichos gladiatus</name>
    <dbReference type="NCBI Taxonomy" id="3824"/>
    <lineage>
        <taxon>Eukaryota</taxon>
        <taxon>Viridiplantae</taxon>
        <taxon>Streptophyta</taxon>
        <taxon>Embryophyta</taxon>
        <taxon>Tracheophyta</taxon>
        <taxon>Spermatophyta</taxon>
        <taxon>Magnoliopsida</taxon>
        <taxon>eudicotyledons</taxon>
        <taxon>Gunneridae</taxon>
        <taxon>Pentapetalae</taxon>
        <taxon>rosids</taxon>
        <taxon>fabids</taxon>
        <taxon>Fabales</taxon>
        <taxon>Fabaceae</taxon>
        <taxon>Papilionoideae</taxon>
        <taxon>50 kb inversion clade</taxon>
        <taxon>NPAAA clade</taxon>
        <taxon>indigoferoid/millettioid clade</taxon>
        <taxon>Phaseoleae</taxon>
        <taxon>Canavalia</taxon>
    </lineage>
</organism>
<feature type="repeat" description="PPR" evidence="2">
    <location>
        <begin position="459"/>
        <end position="493"/>
    </location>
</feature>
<feature type="repeat" description="PPR" evidence="2">
    <location>
        <begin position="762"/>
        <end position="796"/>
    </location>
</feature>
<evidence type="ECO:0000313" key="5">
    <source>
        <dbReference type="Proteomes" id="UP001367508"/>
    </source>
</evidence>
<feature type="compositionally biased region" description="Low complexity" evidence="3">
    <location>
        <begin position="10"/>
        <end position="20"/>
    </location>
</feature>
<dbReference type="FunFam" id="1.25.40.10:FF:000285">
    <property type="entry name" value="Pentatricopeptide repeat-containing protein, chloroplastic"/>
    <property type="match status" value="1"/>
</dbReference>
<dbReference type="Pfam" id="PF01535">
    <property type="entry name" value="PPR"/>
    <property type="match status" value="6"/>
</dbReference>
<dbReference type="GO" id="GO:0009451">
    <property type="term" value="P:RNA modification"/>
    <property type="evidence" value="ECO:0007669"/>
    <property type="project" value="InterPro"/>
</dbReference>
<feature type="repeat" description="PPR" evidence="2">
    <location>
        <begin position="560"/>
        <end position="594"/>
    </location>
</feature>
<proteinExistence type="predicted"/>
<feature type="region of interest" description="Disordered" evidence="3">
    <location>
        <begin position="1"/>
        <end position="22"/>
    </location>
</feature>
<comment type="caution">
    <text evidence="4">The sequence shown here is derived from an EMBL/GenBank/DDBJ whole genome shotgun (WGS) entry which is preliminary data.</text>
</comment>
<dbReference type="PANTHER" id="PTHR24015">
    <property type="entry name" value="OS07G0578800 PROTEIN-RELATED"/>
    <property type="match status" value="1"/>
</dbReference>
<dbReference type="FunFam" id="1.25.40.10:FF:000730">
    <property type="entry name" value="Pentatricopeptide repeat-containing protein, chloroplastic"/>
    <property type="match status" value="1"/>
</dbReference>
<evidence type="ECO:0000256" key="2">
    <source>
        <dbReference type="PROSITE-ProRule" id="PRU00708"/>
    </source>
</evidence>
<evidence type="ECO:0008006" key="6">
    <source>
        <dbReference type="Google" id="ProtNLM"/>
    </source>
</evidence>
<dbReference type="PROSITE" id="PS51375">
    <property type="entry name" value="PPR"/>
    <property type="match status" value="6"/>
</dbReference>
<dbReference type="InterPro" id="IPR011990">
    <property type="entry name" value="TPR-like_helical_dom_sf"/>
</dbReference>
<evidence type="ECO:0000313" key="4">
    <source>
        <dbReference type="EMBL" id="KAK7362482.1"/>
    </source>
</evidence>
<keyword evidence="1" id="KW-0677">Repeat</keyword>
<evidence type="ECO:0000256" key="3">
    <source>
        <dbReference type="SAM" id="MobiDB-lite"/>
    </source>
</evidence>
<dbReference type="InterPro" id="IPR002885">
    <property type="entry name" value="PPR_rpt"/>
</dbReference>
<sequence>MELRLGNLQSSSSSSSSSYSVPPRFHTIKSTAYRASPFSLFITNSLRLSCFAFSSKDQRHCFPATACDSMTVLNCISEGLSSIGASCGACSCHDPNGSGEKRTDDDAMEFLNNYQMIIRDCDKLIEAFMMDETDWRRLLIFNKKWSNVRPHFFTYCQDRAETEENLLMKNKLLWLGKKLKEIDEELQRHDELIEIIKGNPSKINEIVSSSRKDFTKEFFMHLHTVAESYDNNSKAQNDLVKLRNTCLAAVKVYDTATESTDVLNAAELNFGDIINSPLDASCWKIDNLAEKSQCFNPELVACWLQLCYKVEEVKRVHAYALKCFRHSVTYVDNNLICSYLRLGELAHAHRVFDGMSRRNTVSWTAIINGYLKFNLDDEAFKLFQDSVKHGVPANNKMFVCIMNLCSKRVDLELGKQIHAHILKSRWRNLIVDNAIVHFYAKCDNISSAFRTFDRMAERDVVCWTTMITACSQQGLGDEALLMLSQMLGDGFLPNEYTICGALKACGDNKALKFGTQLHCTIIKKICESDVFIGTSLVDMYAKCGEMLNSKEVFDRMRIRNTATWTSLISGYARNRFGEKAISYFQLMKRKKIPVNEMTILSVMMACGTTKASLIGREVHAQIVKSIVHSNIYIESTLVWFYCKCKEYSHAFNVLQHMPSRDVVSWTAIISGCARLGLGHEALEFLQEMMEEGVLPNSYTYSSALKACAKLEASMQGKSIHSYARKTPALCNVFVNNALIYMYAKCGYVADASQVFDNMLERNLVSWKSMILTYARNGHGREALKLMHRMQAEGFVVDDYILATVLTACGGTEDENVHWDIESSSQTCIPSSLPQDRSINEHCRISECT</sequence>
<dbReference type="Proteomes" id="UP001367508">
    <property type="component" value="Unassembled WGS sequence"/>
</dbReference>
<dbReference type="GO" id="GO:0003723">
    <property type="term" value="F:RNA binding"/>
    <property type="evidence" value="ECO:0007669"/>
    <property type="project" value="InterPro"/>
</dbReference>
<dbReference type="EMBL" id="JAYMYQ010000001">
    <property type="protein sequence ID" value="KAK7362482.1"/>
    <property type="molecule type" value="Genomic_DNA"/>
</dbReference>
<feature type="repeat" description="PPR" evidence="2">
    <location>
        <begin position="359"/>
        <end position="393"/>
    </location>
</feature>
<dbReference type="FunFam" id="1.25.40.10:FF:000983">
    <property type="entry name" value="Pentatricopeptide repeat-containing protein, chloroplastic"/>
    <property type="match status" value="1"/>
</dbReference>
<dbReference type="InterPro" id="IPR046960">
    <property type="entry name" value="PPR_At4g14850-like_plant"/>
</dbReference>
<accession>A0AAN9N1X7</accession>
<gene>
    <name evidence="4" type="ORF">VNO77_04597</name>
</gene>
<dbReference type="FunFam" id="1.25.40.10:FF:000073">
    <property type="entry name" value="Pentatricopeptide repeat-containing protein chloroplastic"/>
    <property type="match status" value="1"/>
</dbReference>